<dbReference type="AlphaFoldDB" id="A0A6C0BMD5"/>
<accession>A0A6C0BMD5</accession>
<dbReference type="PANTHER" id="PTHR35596:SF1">
    <property type="entry name" value="MICROBIAL-TYPE PARG CATALYTIC DOMAIN-CONTAINING PROTEIN"/>
    <property type="match status" value="1"/>
</dbReference>
<dbReference type="InterPro" id="IPR012664">
    <property type="entry name" value="CHP02452"/>
</dbReference>
<feature type="domain" description="Microbial-type PARG catalytic" evidence="1">
    <location>
        <begin position="27"/>
        <end position="100"/>
    </location>
</feature>
<dbReference type="InterPro" id="IPR019261">
    <property type="entry name" value="PARG_cat_microbial"/>
</dbReference>
<proteinExistence type="predicted"/>
<dbReference type="NCBIfam" id="TIGR02452">
    <property type="entry name" value="TIGR02452 family protein"/>
    <property type="match status" value="1"/>
</dbReference>
<dbReference type="InterPro" id="IPR043472">
    <property type="entry name" value="Macro_dom-like"/>
</dbReference>
<dbReference type="EMBL" id="MN739182">
    <property type="protein sequence ID" value="QHS92578.1"/>
    <property type="molecule type" value="Genomic_DNA"/>
</dbReference>
<name>A0A6C0BMD5_9ZZZZ</name>
<protein>
    <recommendedName>
        <fullName evidence="1">Microbial-type PARG catalytic domain-containing protein</fullName>
    </recommendedName>
</protein>
<dbReference type="Gene3D" id="3.40.220.10">
    <property type="entry name" value="Leucine Aminopeptidase, subunit E, domain 1"/>
    <property type="match status" value="1"/>
</dbReference>
<evidence type="ECO:0000259" key="1">
    <source>
        <dbReference type="Pfam" id="PF10021"/>
    </source>
</evidence>
<dbReference type="Pfam" id="PF10021">
    <property type="entry name" value="PARG_cat_microb"/>
    <property type="match status" value="1"/>
</dbReference>
<reference evidence="2" key="1">
    <citation type="journal article" date="2020" name="Nature">
        <title>Giant virus diversity and host interactions through global metagenomics.</title>
        <authorList>
            <person name="Schulz F."/>
            <person name="Roux S."/>
            <person name="Paez-Espino D."/>
            <person name="Jungbluth S."/>
            <person name="Walsh D.A."/>
            <person name="Denef V.J."/>
            <person name="McMahon K.D."/>
            <person name="Konstantinidis K.T."/>
            <person name="Eloe-Fadrosh E.A."/>
            <person name="Kyrpides N.C."/>
            <person name="Woyke T."/>
        </authorList>
    </citation>
    <scope>NUCLEOTIDE SEQUENCE</scope>
    <source>
        <strain evidence="2">GVMAG-M-3300014204-73</strain>
    </source>
</reference>
<evidence type="ECO:0000313" key="2">
    <source>
        <dbReference type="EMBL" id="QHS92578.1"/>
    </source>
</evidence>
<dbReference type="PIRSF" id="PIRSF014899">
    <property type="entry name" value="UCP014899"/>
    <property type="match status" value="1"/>
</dbReference>
<dbReference type="PANTHER" id="PTHR35596">
    <property type="entry name" value="DUF2263 DOMAIN-CONTAINING PROTEIN"/>
    <property type="match status" value="1"/>
</dbReference>
<organism evidence="2">
    <name type="scientific">viral metagenome</name>
    <dbReference type="NCBI Taxonomy" id="1070528"/>
    <lineage>
        <taxon>unclassified sequences</taxon>
        <taxon>metagenomes</taxon>
        <taxon>organismal metagenomes</taxon>
    </lineage>
</organism>
<sequence length="252" mass="28502">MKLLSQSSNIRIPSTFDVHIPSVVDDARRTPHTPCNIYVVNQTTSQLLEQYSVEYGNSIGIMNMANSITPGGGYLESCSAQEEELCRASPVLYASLEQHARHGGYPFQWSEHIKVTPNVKFHRSDRTRQFAFYRTPLECTVISCAGPDLRNRQQLISYLHHPQQVYKDINRVVQTVLTVRPQIKVMILGALGCGAFAPPHSLSTQYRIEVAKQFASAINTSKHQHSVICLGIYCRPEQTDNFDIFKRVILPR</sequence>